<dbReference type="GO" id="GO:0016279">
    <property type="term" value="F:protein-lysine N-methyltransferase activity"/>
    <property type="evidence" value="ECO:0007669"/>
    <property type="project" value="RHEA"/>
</dbReference>
<keyword evidence="7" id="KW-0689">Ribosomal protein</keyword>
<dbReference type="HOGENOM" id="CLU_049382_0_1_9"/>
<keyword evidence="2 6" id="KW-0963">Cytoplasm</keyword>
<accession>C0EA00</accession>
<dbReference type="STRING" id="537013.CLOSTMETH_00654"/>
<keyword evidence="5 6" id="KW-0949">S-adenosyl-L-methionine</keyword>
<keyword evidence="3 6" id="KW-0489">Methyltransferase</keyword>
<protein>
    <recommendedName>
        <fullName evidence="6">Ribosomal protein L11 methyltransferase</fullName>
        <shortName evidence="6">L11 Mtase</shortName>
        <ecNumber evidence="6">2.1.1.-</ecNumber>
    </recommendedName>
</protein>
<name>C0EA00_9FIRM</name>
<keyword evidence="4 6" id="KW-0808">Transferase</keyword>
<gene>
    <name evidence="6 7" type="primary">prmA</name>
    <name evidence="7" type="ORF">CLOSTMETH_00654</name>
</gene>
<comment type="subcellular location">
    <subcellularLocation>
        <location evidence="6">Cytoplasm</location>
    </subcellularLocation>
</comment>
<feature type="binding site" evidence="6">
    <location>
        <position position="199"/>
    </location>
    <ligand>
        <name>S-adenosyl-L-methionine</name>
        <dbReference type="ChEBI" id="CHEBI:59789"/>
    </ligand>
</feature>
<dbReference type="InterPro" id="IPR029063">
    <property type="entry name" value="SAM-dependent_MTases_sf"/>
</dbReference>
<organism evidence="7 8">
    <name type="scientific">[Clostridium] methylpentosum DSM 5476</name>
    <dbReference type="NCBI Taxonomy" id="537013"/>
    <lineage>
        <taxon>Bacteria</taxon>
        <taxon>Bacillati</taxon>
        <taxon>Bacillota</taxon>
        <taxon>Clostridia</taxon>
        <taxon>Eubacteriales</taxon>
        <taxon>Oscillospiraceae</taxon>
        <taxon>Oscillospiraceae incertae sedis</taxon>
    </lineage>
</organism>
<comment type="caution">
    <text evidence="7">The sequence shown here is derived from an EMBL/GenBank/DDBJ whole genome shotgun (WGS) entry which is preliminary data.</text>
</comment>
<dbReference type="PIRSF" id="PIRSF000401">
    <property type="entry name" value="RPL11_MTase"/>
    <property type="match status" value="1"/>
</dbReference>
<dbReference type="EC" id="2.1.1.-" evidence="6"/>
<dbReference type="Proteomes" id="UP000003340">
    <property type="component" value="Unassembled WGS sequence"/>
</dbReference>
<dbReference type="SUPFAM" id="SSF53335">
    <property type="entry name" value="S-adenosyl-L-methionine-dependent methyltransferases"/>
    <property type="match status" value="1"/>
</dbReference>
<dbReference type="eggNOG" id="COG2264">
    <property type="taxonomic scope" value="Bacteria"/>
</dbReference>
<dbReference type="PANTHER" id="PTHR43648">
    <property type="entry name" value="ELECTRON TRANSFER FLAVOPROTEIN BETA SUBUNIT LYSINE METHYLTRANSFERASE"/>
    <property type="match status" value="1"/>
</dbReference>
<dbReference type="EMBL" id="ACEC01000026">
    <property type="protein sequence ID" value="EEG31619.1"/>
    <property type="molecule type" value="Genomic_DNA"/>
</dbReference>
<dbReference type="Gene3D" id="3.40.50.150">
    <property type="entry name" value="Vaccinia Virus protein VP39"/>
    <property type="match status" value="1"/>
</dbReference>
<evidence type="ECO:0000256" key="6">
    <source>
        <dbReference type="HAMAP-Rule" id="MF_00735"/>
    </source>
</evidence>
<evidence type="ECO:0000313" key="7">
    <source>
        <dbReference type="EMBL" id="EEG31619.1"/>
    </source>
</evidence>
<evidence type="ECO:0000256" key="5">
    <source>
        <dbReference type="ARBA" id="ARBA00022691"/>
    </source>
</evidence>
<sequence>MDWTEIKVSIPCEQVDEASAIAQMVVPYGIYIEDYSGLEEQVEQIAHIDLIDEELLQKDRSRAIIHIYIEPDQNPLEAVSFLENRLSIEGIPYQIGTDSVDQEEWATAWQKYYHPIQVGKRVVICPEWEECSIQPDEVKVTLNPGMAFGTGTHETTRLCMQFLEEYVTPSSTILDVGCGSGILSITGLLLGARHAVGVDIDELAVKVAGENAALNRITEEQAEFLCGDLTEQVSGQYDIICANIVADVIIKLCETVTQFMHKDSVLLCSGIIDQREDDVLLALSSAGLNVLEIKRENGWVAISCKL</sequence>
<comment type="catalytic activity">
    <reaction evidence="6">
        <text>L-lysyl-[protein] + 3 S-adenosyl-L-methionine = N(6),N(6),N(6)-trimethyl-L-lysyl-[protein] + 3 S-adenosyl-L-homocysteine + 3 H(+)</text>
        <dbReference type="Rhea" id="RHEA:54192"/>
        <dbReference type="Rhea" id="RHEA-COMP:9752"/>
        <dbReference type="Rhea" id="RHEA-COMP:13826"/>
        <dbReference type="ChEBI" id="CHEBI:15378"/>
        <dbReference type="ChEBI" id="CHEBI:29969"/>
        <dbReference type="ChEBI" id="CHEBI:57856"/>
        <dbReference type="ChEBI" id="CHEBI:59789"/>
        <dbReference type="ChEBI" id="CHEBI:61961"/>
    </reaction>
</comment>
<dbReference type="GO" id="GO:0005737">
    <property type="term" value="C:cytoplasm"/>
    <property type="evidence" value="ECO:0007669"/>
    <property type="project" value="UniProtKB-SubCell"/>
</dbReference>
<proteinExistence type="inferred from homology"/>
<evidence type="ECO:0000256" key="2">
    <source>
        <dbReference type="ARBA" id="ARBA00022490"/>
    </source>
</evidence>
<evidence type="ECO:0000256" key="4">
    <source>
        <dbReference type="ARBA" id="ARBA00022679"/>
    </source>
</evidence>
<dbReference type="NCBIfam" id="TIGR00406">
    <property type="entry name" value="prmA"/>
    <property type="match status" value="1"/>
</dbReference>
<dbReference type="InterPro" id="IPR050078">
    <property type="entry name" value="Ribosomal_L11_MeTrfase_PrmA"/>
</dbReference>
<comment type="function">
    <text evidence="6">Methylates ribosomal protein L11.</text>
</comment>
<feature type="binding site" evidence="6">
    <location>
        <position position="243"/>
    </location>
    <ligand>
        <name>S-adenosyl-L-methionine</name>
        <dbReference type="ChEBI" id="CHEBI:59789"/>
    </ligand>
</feature>
<dbReference type="InterPro" id="IPR004498">
    <property type="entry name" value="Ribosomal_PrmA_MeTrfase"/>
</dbReference>
<dbReference type="Pfam" id="PF06325">
    <property type="entry name" value="PrmA"/>
    <property type="match status" value="1"/>
</dbReference>
<dbReference type="GO" id="GO:0032259">
    <property type="term" value="P:methylation"/>
    <property type="evidence" value="ECO:0007669"/>
    <property type="project" value="UniProtKB-KW"/>
</dbReference>
<evidence type="ECO:0000256" key="3">
    <source>
        <dbReference type="ARBA" id="ARBA00022603"/>
    </source>
</evidence>
<dbReference type="CDD" id="cd02440">
    <property type="entry name" value="AdoMet_MTases"/>
    <property type="match status" value="1"/>
</dbReference>
<feature type="binding site" evidence="6">
    <location>
        <position position="156"/>
    </location>
    <ligand>
        <name>S-adenosyl-L-methionine</name>
        <dbReference type="ChEBI" id="CHEBI:59789"/>
    </ligand>
</feature>
<evidence type="ECO:0000256" key="1">
    <source>
        <dbReference type="ARBA" id="ARBA00009741"/>
    </source>
</evidence>
<reference evidence="7 8" key="2">
    <citation type="submission" date="2009-02" db="EMBL/GenBank/DDBJ databases">
        <title>Draft genome sequence of Clostridium methylpentosum (DSM 5476).</title>
        <authorList>
            <person name="Sudarsanam P."/>
            <person name="Ley R."/>
            <person name="Guruge J."/>
            <person name="Turnbaugh P.J."/>
            <person name="Mahowald M."/>
            <person name="Liep D."/>
            <person name="Gordon J."/>
        </authorList>
    </citation>
    <scope>NUCLEOTIDE SEQUENCE [LARGE SCALE GENOMIC DNA]</scope>
    <source>
        <strain evidence="7 8">DSM 5476</strain>
    </source>
</reference>
<dbReference type="AlphaFoldDB" id="C0EA00"/>
<comment type="similarity">
    <text evidence="1 6">Belongs to the methyltransferase superfamily. PrmA family.</text>
</comment>
<dbReference type="HAMAP" id="MF_00735">
    <property type="entry name" value="Methyltr_PrmA"/>
    <property type="match status" value="1"/>
</dbReference>
<reference evidence="7 8" key="1">
    <citation type="submission" date="2009-01" db="EMBL/GenBank/DDBJ databases">
        <authorList>
            <person name="Fulton L."/>
            <person name="Clifton S."/>
            <person name="Fulton B."/>
            <person name="Xu J."/>
            <person name="Minx P."/>
            <person name="Pepin K.H."/>
            <person name="Johnson M."/>
            <person name="Bhonagiri V."/>
            <person name="Nash W.E."/>
            <person name="Mardis E.R."/>
            <person name="Wilson R.K."/>
        </authorList>
    </citation>
    <scope>NUCLEOTIDE SEQUENCE [LARGE SCALE GENOMIC DNA]</scope>
    <source>
        <strain evidence="7 8">DSM 5476</strain>
    </source>
</reference>
<feature type="binding site" evidence="6">
    <location>
        <position position="177"/>
    </location>
    <ligand>
        <name>S-adenosyl-L-methionine</name>
        <dbReference type="ChEBI" id="CHEBI:59789"/>
    </ligand>
</feature>
<dbReference type="PANTHER" id="PTHR43648:SF1">
    <property type="entry name" value="ELECTRON TRANSFER FLAVOPROTEIN BETA SUBUNIT LYSINE METHYLTRANSFERASE"/>
    <property type="match status" value="1"/>
</dbReference>
<evidence type="ECO:0000313" key="8">
    <source>
        <dbReference type="Proteomes" id="UP000003340"/>
    </source>
</evidence>
<keyword evidence="8" id="KW-1185">Reference proteome</keyword>
<dbReference type="GO" id="GO:0005840">
    <property type="term" value="C:ribosome"/>
    <property type="evidence" value="ECO:0007669"/>
    <property type="project" value="UniProtKB-KW"/>
</dbReference>
<keyword evidence="7" id="KW-0687">Ribonucleoprotein</keyword>